<accession>A0A9P6FJE5</accession>
<evidence type="ECO:0000256" key="1">
    <source>
        <dbReference type="SAM" id="MobiDB-lite"/>
    </source>
</evidence>
<comment type="caution">
    <text evidence="2">The sequence shown here is derived from an EMBL/GenBank/DDBJ whole genome shotgun (WGS) entry which is preliminary data.</text>
</comment>
<feature type="compositionally biased region" description="Low complexity" evidence="1">
    <location>
        <begin position="139"/>
        <end position="158"/>
    </location>
</feature>
<evidence type="ECO:0000313" key="2">
    <source>
        <dbReference type="EMBL" id="KAF9564871.1"/>
    </source>
</evidence>
<organism evidence="2 3">
    <name type="scientific">Lunasporangiospora selenospora</name>
    <dbReference type="NCBI Taxonomy" id="979761"/>
    <lineage>
        <taxon>Eukaryota</taxon>
        <taxon>Fungi</taxon>
        <taxon>Fungi incertae sedis</taxon>
        <taxon>Mucoromycota</taxon>
        <taxon>Mortierellomycotina</taxon>
        <taxon>Mortierellomycetes</taxon>
        <taxon>Mortierellales</taxon>
        <taxon>Mortierellaceae</taxon>
        <taxon>Lunasporangiospora</taxon>
    </lineage>
</organism>
<feature type="compositionally biased region" description="Polar residues" evidence="1">
    <location>
        <begin position="115"/>
        <end position="124"/>
    </location>
</feature>
<reference evidence="2" key="1">
    <citation type="journal article" date="2020" name="Fungal Divers.">
        <title>Resolving the Mortierellaceae phylogeny through synthesis of multi-gene phylogenetics and phylogenomics.</title>
        <authorList>
            <person name="Vandepol N."/>
            <person name="Liber J."/>
            <person name="Desiro A."/>
            <person name="Na H."/>
            <person name="Kennedy M."/>
            <person name="Barry K."/>
            <person name="Grigoriev I.V."/>
            <person name="Miller A.N."/>
            <person name="O'Donnell K."/>
            <person name="Stajich J.E."/>
            <person name="Bonito G."/>
        </authorList>
    </citation>
    <scope>NUCLEOTIDE SEQUENCE</scope>
    <source>
        <strain evidence="2">KOD1015</strain>
    </source>
</reference>
<feature type="region of interest" description="Disordered" evidence="1">
    <location>
        <begin position="103"/>
        <end position="158"/>
    </location>
</feature>
<dbReference type="EMBL" id="JAABOA010006320">
    <property type="protein sequence ID" value="KAF9564871.1"/>
    <property type="molecule type" value="Genomic_DNA"/>
</dbReference>
<keyword evidence="3" id="KW-1185">Reference proteome</keyword>
<sequence>MSFLLDVADPSIHFHARQGCSASKLTTDPAGSGSVSTAAAKAHKIIPTTITTPPKAATAHTTAPATSSLSNNNHHSNLQHGLLLPTTNMLSAMSRMIRTASSGSTLTLPLGPGSATHSPVSSRPGTPEAIHVSDPFAARSMTTTNSTSRTSTSRQEPR</sequence>
<name>A0A9P6FJE5_9FUNG</name>
<gene>
    <name evidence="2" type="ORF">BGW38_008919</name>
</gene>
<dbReference type="AlphaFoldDB" id="A0A9P6FJE5"/>
<feature type="region of interest" description="Disordered" evidence="1">
    <location>
        <begin position="51"/>
        <end position="78"/>
    </location>
</feature>
<proteinExistence type="predicted"/>
<feature type="non-terminal residue" evidence="2">
    <location>
        <position position="158"/>
    </location>
</feature>
<dbReference type="OrthoDB" id="2431512at2759"/>
<protein>
    <submittedName>
        <fullName evidence="2">Uncharacterized protein</fullName>
    </submittedName>
</protein>
<dbReference type="Proteomes" id="UP000780801">
    <property type="component" value="Unassembled WGS sequence"/>
</dbReference>
<evidence type="ECO:0000313" key="3">
    <source>
        <dbReference type="Proteomes" id="UP000780801"/>
    </source>
</evidence>